<dbReference type="AlphaFoldDB" id="A0A060RJW5"/>
<keyword evidence="1" id="KW-0812">Transmembrane</keyword>
<proteinExistence type="predicted"/>
<keyword evidence="1" id="KW-1133">Transmembrane helix</keyword>
<organism evidence="2 3">
    <name type="scientific">Streptococcus gallolyticus</name>
    <dbReference type="NCBI Taxonomy" id="315405"/>
    <lineage>
        <taxon>Bacteria</taxon>
        <taxon>Bacillati</taxon>
        <taxon>Bacillota</taxon>
        <taxon>Bacilli</taxon>
        <taxon>Lactobacillales</taxon>
        <taxon>Streptococcaceae</taxon>
        <taxon>Streptococcus</taxon>
    </lineage>
</organism>
<accession>A0A060RJW5</accession>
<dbReference type="EMBL" id="CCBC010000097">
    <property type="protein sequence ID" value="CDO17306.1"/>
    <property type="molecule type" value="Genomic_DNA"/>
</dbReference>
<comment type="caution">
    <text evidence="2">The sequence shown here is derived from an EMBL/GenBank/DDBJ whole genome shotgun (WGS) entry which is preliminary data.</text>
</comment>
<evidence type="ECO:0000313" key="2">
    <source>
        <dbReference type="EMBL" id="CDO17306.1"/>
    </source>
</evidence>
<sequence length="203" mass="23591">MRRTFFQLTFNAVLSLISMSLFGFLLEASLTMINHAIDVNNLAHFAIFSWLQAKLTLISPYVDMFTKLTGIIALSCLTFEGLHRIIKDFLWNYLSSIYQTLRLRQFLRQDNQSEPLLTADSQTVTHANPILKVFNQSVSKCVVDIRKETVTVLLHLPRTQQAQKVLKEMEEDIKEEIANRYSHYYFSAPNRVGNQLWFIGTRR</sequence>
<dbReference type="Proteomes" id="UP000027584">
    <property type="component" value="Unassembled WGS sequence"/>
</dbReference>
<evidence type="ECO:0000256" key="1">
    <source>
        <dbReference type="SAM" id="Phobius"/>
    </source>
</evidence>
<feature type="transmembrane region" description="Helical" evidence="1">
    <location>
        <begin position="12"/>
        <end position="30"/>
    </location>
</feature>
<evidence type="ECO:0000313" key="3">
    <source>
        <dbReference type="Proteomes" id="UP000027584"/>
    </source>
</evidence>
<name>A0A060RJW5_9STRE</name>
<keyword evidence="1" id="KW-0472">Membrane</keyword>
<reference evidence="2 3" key="2">
    <citation type="submission" date="2014-05" db="EMBL/GenBank/DDBJ databases">
        <title>Genome sequence of Streptococcus gallolyticus.</title>
        <authorList>
            <person name="Del Campo R."/>
        </authorList>
    </citation>
    <scope>NUCLEOTIDE SEQUENCE [LARGE SCALE GENOMIC DNA]</scope>
    <source>
        <strain evidence="2 3">LMG17956</strain>
    </source>
</reference>
<gene>
    <name evidence="2" type="ORF">BN963_SGAL_00489</name>
</gene>
<protein>
    <submittedName>
        <fullName evidence="2">Uncharacterized protein</fullName>
    </submittedName>
</protein>
<reference evidence="2 3" key="1">
    <citation type="submission" date="2014-02" db="EMBL/GenBank/DDBJ databases">
        <authorList>
            <person name="Manrique M."/>
        </authorList>
    </citation>
    <scope>NUCLEOTIDE SEQUENCE [LARGE SCALE GENOMIC DNA]</scope>
    <source>
        <strain evidence="2 3">LMG17956</strain>
    </source>
</reference>